<dbReference type="InterPro" id="IPR049326">
    <property type="entry name" value="Rhodopsin_dom_fungi"/>
</dbReference>
<feature type="transmembrane region" description="Helical" evidence="7">
    <location>
        <begin position="6"/>
        <end position="27"/>
    </location>
</feature>
<evidence type="ECO:0000256" key="1">
    <source>
        <dbReference type="ARBA" id="ARBA00004141"/>
    </source>
</evidence>
<dbReference type="GO" id="GO:0016020">
    <property type="term" value="C:membrane"/>
    <property type="evidence" value="ECO:0007669"/>
    <property type="project" value="UniProtKB-SubCell"/>
</dbReference>
<sequence length="350" mass="38539">MSDRKHAFLVVGIIFPIIAAVSVLLRFKARRLARQKLQTDDWLALSALVLSCGFTVTVLIDSRMGNLGGHLTFDEDGYPIIGDDDTWYTIFSLTNYAMQVIWNPTVGVTKLSIAFLYKRIFATYAFRMLTWGTIVMLAAWTIAFTLVNIFPCYPISNAWTTESTDGCVNFPAMYTAAVASNVATDIIVMLIPIYNVWNLHMPMRRKLGVVSIFCLGSFVIVTGIIRLVLLVRAYAALEDPVFMDITYDFSPPILWTVVEINLGVTCACLPLMRPVWRAARDSPVMTKLLKSFTGSYASMDKSDEAELGIISGDSGKSKDGIPTSSTPSSAPDPVRAFAFKPNGGFGGGFR</sequence>
<feature type="transmembrane region" description="Helical" evidence="7">
    <location>
        <begin position="170"/>
        <end position="197"/>
    </location>
</feature>
<evidence type="ECO:0000259" key="8">
    <source>
        <dbReference type="Pfam" id="PF20684"/>
    </source>
</evidence>
<dbReference type="Proteomes" id="UP000799757">
    <property type="component" value="Unassembled WGS sequence"/>
</dbReference>
<feature type="transmembrane region" description="Helical" evidence="7">
    <location>
        <begin position="209"/>
        <end position="233"/>
    </location>
</feature>
<protein>
    <recommendedName>
        <fullName evidence="8">Rhodopsin domain-containing protein</fullName>
    </recommendedName>
</protein>
<feature type="compositionally biased region" description="Low complexity" evidence="6">
    <location>
        <begin position="322"/>
        <end position="333"/>
    </location>
</feature>
<name>A0A6A6XJS0_9PLEO</name>
<evidence type="ECO:0000256" key="5">
    <source>
        <dbReference type="ARBA" id="ARBA00038359"/>
    </source>
</evidence>
<evidence type="ECO:0000256" key="6">
    <source>
        <dbReference type="SAM" id="MobiDB-lite"/>
    </source>
</evidence>
<feature type="transmembrane region" description="Helical" evidence="7">
    <location>
        <begin position="96"/>
        <end position="117"/>
    </location>
</feature>
<evidence type="ECO:0000256" key="4">
    <source>
        <dbReference type="ARBA" id="ARBA00023136"/>
    </source>
</evidence>
<comment type="similarity">
    <text evidence="5">Belongs to the SAT4 family.</text>
</comment>
<evidence type="ECO:0000313" key="9">
    <source>
        <dbReference type="EMBL" id="KAF2796780.1"/>
    </source>
</evidence>
<dbReference type="PANTHER" id="PTHR33048">
    <property type="entry name" value="PTH11-LIKE INTEGRAL MEMBRANE PROTEIN (AFU_ORTHOLOGUE AFUA_5G11245)"/>
    <property type="match status" value="1"/>
</dbReference>
<dbReference type="InterPro" id="IPR052337">
    <property type="entry name" value="SAT4-like"/>
</dbReference>
<dbReference type="PANTHER" id="PTHR33048:SF134">
    <property type="entry name" value="INTEGRAL MEMBRANE PROTEIN"/>
    <property type="match status" value="1"/>
</dbReference>
<dbReference type="OrthoDB" id="5391602at2759"/>
<keyword evidence="4 7" id="KW-0472">Membrane</keyword>
<feature type="domain" description="Rhodopsin" evidence="8">
    <location>
        <begin position="25"/>
        <end position="277"/>
    </location>
</feature>
<evidence type="ECO:0000313" key="10">
    <source>
        <dbReference type="Proteomes" id="UP000799757"/>
    </source>
</evidence>
<proteinExistence type="inferred from homology"/>
<evidence type="ECO:0000256" key="2">
    <source>
        <dbReference type="ARBA" id="ARBA00022692"/>
    </source>
</evidence>
<feature type="transmembrane region" description="Helical" evidence="7">
    <location>
        <begin position="39"/>
        <end position="60"/>
    </location>
</feature>
<feature type="region of interest" description="Disordered" evidence="6">
    <location>
        <begin position="311"/>
        <end position="350"/>
    </location>
</feature>
<feature type="transmembrane region" description="Helical" evidence="7">
    <location>
        <begin position="253"/>
        <end position="272"/>
    </location>
</feature>
<accession>A0A6A6XJS0</accession>
<evidence type="ECO:0000256" key="3">
    <source>
        <dbReference type="ARBA" id="ARBA00022989"/>
    </source>
</evidence>
<dbReference type="AlphaFoldDB" id="A0A6A6XJS0"/>
<dbReference type="Pfam" id="PF20684">
    <property type="entry name" value="Fung_rhodopsin"/>
    <property type="match status" value="1"/>
</dbReference>
<comment type="subcellular location">
    <subcellularLocation>
        <location evidence="1">Membrane</location>
        <topology evidence="1">Multi-pass membrane protein</topology>
    </subcellularLocation>
</comment>
<keyword evidence="10" id="KW-1185">Reference proteome</keyword>
<gene>
    <name evidence="9" type="ORF">K505DRAFT_372933</name>
</gene>
<keyword evidence="3 7" id="KW-1133">Transmembrane helix</keyword>
<organism evidence="9 10">
    <name type="scientific">Melanomma pulvis-pyrius CBS 109.77</name>
    <dbReference type="NCBI Taxonomy" id="1314802"/>
    <lineage>
        <taxon>Eukaryota</taxon>
        <taxon>Fungi</taxon>
        <taxon>Dikarya</taxon>
        <taxon>Ascomycota</taxon>
        <taxon>Pezizomycotina</taxon>
        <taxon>Dothideomycetes</taxon>
        <taxon>Pleosporomycetidae</taxon>
        <taxon>Pleosporales</taxon>
        <taxon>Melanommataceae</taxon>
        <taxon>Melanomma</taxon>
    </lineage>
</organism>
<dbReference type="EMBL" id="MU001822">
    <property type="protein sequence ID" value="KAF2796780.1"/>
    <property type="molecule type" value="Genomic_DNA"/>
</dbReference>
<keyword evidence="2 7" id="KW-0812">Transmembrane</keyword>
<reference evidence="9" key="1">
    <citation type="journal article" date="2020" name="Stud. Mycol.">
        <title>101 Dothideomycetes genomes: a test case for predicting lifestyles and emergence of pathogens.</title>
        <authorList>
            <person name="Haridas S."/>
            <person name="Albert R."/>
            <person name="Binder M."/>
            <person name="Bloem J."/>
            <person name="Labutti K."/>
            <person name="Salamov A."/>
            <person name="Andreopoulos B."/>
            <person name="Baker S."/>
            <person name="Barry K."/>
            <person name="Bills G."/>
            <person name="Bluhm B."/>
            <person name="Cannon C."/>
            <person name="Castanera R."/>
            <person name="Culley D."/>
            <person name="Daum C."/>
            <person name="Ezra D."/>
            <person name="Gonzalez J."/>
            <person name="Henrissat B."/>
            <person name="Kuo A."/>
            <person name="Liang C."/>
            <person name="Lipzen A."/>
            <person name="Lutzoni F."/>
            <person name="Magnuson J."/>
            <person name="Mondo S."/>
            <person name="Nolan M."/>
            <person name="Ohm R."/>
            <person name="Pangilinan J."/>
            <person name="Park H.-J."/>
            <person name="Ramirez L."/>
            <person name="Alfaro M."/>
            <person name="Sun H."/>
            <person name="Tritt A."/>
            <person name="Yoshinaga Y."/>
            <person name="Zwiers L.-H."/>
            <person name="Turgeon B."/>
            <person name="Goodwin S."/>
            <person name="Spatafora J."/>
            <person name="Crous P."/>
            <person name="Grigoriev I."/>
        </authorList>
    </citation>
    <scope>NUCLEOTIDE SEQUENCE</scope>
    <source>
        <strain evidence="9">CBS 109.77</strain>
    </source>
</reference>
<evidence type="ECO:0000256" key="7">
    <source>
        <dbReference type="SAM" id="Phobius"/>
    </source>
</evidence>
<feature type="transmembrane region" description="Helical" evidence="7">
    <location>
        <begin position="129"/>
        <end position="150"/>
    </location>
</feature>